<keyword evidence="2 9" id="KW-0678">Repressor</keyword>
<dbReference type="HAMAP" id="MF_00696">
    <property type="entry name" value="HTH_FadR"/>
    <property type="match status" value="1"/>
</dbReference>
<dbReference type="NCBIfam" id="TIGR02812">
    <property type="entry name" value="fadR_gamma"/>
    <property type="match status" value="1"/>
</dbReference>
<protein>
    <recommendedName>
        <fullName evidence="9">Fatty acid metabolism regulator protein</fullName>
    </recommendedName>
</protein>
<keyword evidence="1 9" id="KW-0963">Cytoplasm</keyword>
<keyword evidence="3 9" id="KW-0276">Fatty acid metabolism</keyword>
<dbReference type="SUPFAM" id="SSF46785">
    <property type="entry name" value="Winged helix' DNA-binding domain"/>
    <property type="match status" value="1"/>
</dbReference>
<keyword evidence="4 9" id="KW-0805">Transcription regulation</keyword>
<comment type="function">
    <text evidence="9">Multifunctional regulator of fatty acid metabolism.</text>
</comment>
<dbReference type="AlphaFoldDB" id="A0A316G3Q6"/>
<evidence type="ECO:0000256" key="5">
    <source>
        <dbReference type="ARBA" id="ARBA00023098"/>
    </source>
</evidence>
<keyword evidence="12" id="KW-1185">Reference proteome</keyword>
<organism evidence="11 12">
    <name type="scientific">Pleionea mediterranea</name>
    <dbReference type="NCBI Taxonomy" id="523701"/>
    <lineage>
        <taxon>Bacteria</taxon>
        <taxon>Pseudomonadati</taxon>
        <taxon>Pseudomonadota</taxon>
        <taxon>Gammaproteobacteria</taxon>
        <taxon>Oceanospirillales</taxon>
        <taxon>Pleioneaceae</taxon>
        <taxon>Pleionea</taxon>
    </lineage>
</organism>
<dbReference type="GO" id="GO:0019217">
    <property type="term" value="P:regulation of fatty acid metabolic process"/>
    <property type="evidence" value="ECO:0007669"/>
    <property type="project" value="UniProtKB-UniRule"/>
</dbReference>
<dbReference type="SMART" id="SM00345">
    <property type="entry name" value="HTH_GNTR"/>
    <property type="match status" value="1"/>
</dbReference>
<dbReference type="PANTHER" id="PTHR43537">
    <property type="entry name" value="TRANSCRIPTIONAL REGULATOR, GNTR FAMILY"/>
    <property type="match status" value="1"/>
</dbReference>
<dbReference type="EMBL" id="QGGU01000001">
    <property type="protein sequence ID" value="PWK54556.1"/>
    <property type="molecule type" value="Genomic_DNA"/>
</dbReference>
<dbReference type="CDD" id="cd07377">
    <property type="entry name" value="WHTH_GntR"/>
    <property type="match status" value="1"/>
</dbReference>
<keyword evidence="5 9" id="KW-0443">Lipid metabolism</keyword>
<dbReference type="Proteomes" id="UP000245790">
    <property type="component" value="Unassembled WGS sequence"/>
</dbReference>
<evidence type="ECO:0000256" key="7">
    <source>
        <dbReference type="ARBA" id="ARBA00023159"/>
    </source>
</evidence>
<dbReference type="GO" id="GO:0003677">
    <property type="term" value="F:DNA binding"/>
    <property type="evidence" value="ECO:0007669"/>
    <property type="project" value="UniProtKB-KW"/>
</dbReference>
<reference evidence="11 12" key="1">
    <citation type="submission" date="2018-05" db="EMBL/GenBank/DDBJ databases">
        <title>Genomic Encyclopedia of Type Strains, Phase IV (KMG-IV): sequencing the most valuable type-strain genomes for metagenomic binning, comparative biology and taxonomic classification.</title>
        <authorList>
            <person name="Goeker M."/>
        </authorList>
    </citation>
    <scope>NUCLEOTIDE SEQUENCE [LARGE SCALE GENOMIC DNA]</scope>
    <source>
        <strain evidence="11 12">DSM 25350</strain>
    </source>
</reference>
<evidence type="ECO:0000256" key="8">
    <source>
        <dbReference type="ARBA" id="ARBA00023163"/>
    </source>
</evidence>
<feature type="domain" description="HTH gntR-type" evidence="10">
    <location>
        <begin position="59"/>
        <end position="127"/>
    </location>
</feature>
<evidence type="ECO:0000256" key="9">
    <source>
        <dbReference type="HAMAP-Rule" id="MF_00696"/>
    </source>
</evidence>
<evidence type="ECO:0000256" key="2">
    <source>
        <dbReference type="ARBA" id="ARBA00022491"/>
    </source>
</evidence>
<proteinExistence type="inferred from homology"/>
<dbReference type="InterPro" id="IPR014178">
    <property type="entry name" value="FA-response_TF_FadR"/>
</dbReference>
<evidence type="ECO:0000256" key="6">
    <source>
        <dbReference type="ARBA" id="ARBA00023125"/>
    </source>
</evidence>
<dbReference type="PANTHER" id="PTHR43537:SF52">
    <property type="entry name" value="FATTY ACID METABOLISM REGULATOR PROTEIN"/>
    <property type="match status" value="1"/>
</dbReference>
<comment type="subcellular location">
    <subcellularLocation>
        <location evidence="9">Cytoplasm</location>
    </subcellularLocation>
</comment>
<dbReference type="PROSITE" id="PS50949">
    <property type="entry name" value="HTH_GNTR"/>
    <property type="match status" value="1"/>
</dbReference>
<dbReference type="InterPro" id="IPR000524">
    <property type="entry name" value="Tscrpt_reg_HTH_GntR"/>
</dbReference>
<dbReference type="GO" id="GO:0003700">
    <property type="term" value="F:DNA-binding transcription factor activity"/>
    <property type="evidence" value="ECO:0007669"/>
    <property type="project" value="UniProtKB-UniRule"/>
</dbReference>
<evidence type="ECO:0000256" key="1">
    <source>
        <dbReference type="ARBA" id="ARBA00022490"/>
    </source>
</evidence>
<dbReference type="InterPro" id="IPR028374">
    <property type="entry name" value="FadR_C"/>
</dbReference>
<sequence>MCSKGLSFQNEVRTQTSWLSFKRIDTAYRQSSGLQTKVKNMTDNQNKVTYHMTTPIKAKSPAAFAEQYIVESIWRGKFAAGSILPAERELSDLIGVTRTTLREVLQRLARDGWLTIQHGKPTKVNDIWQTAGLNILDTIVRLDDEGSLTIADQLLNARTNMSAIYLRLAVKSNPEKVIELLKELEQVKDTAKGYIDFDWVFHHNATIAAGNPVYTLMLNGFKTIYYRIGEYYFSNEVARKLAKAFYSELTGIIQSGDIEKLIERLWQYGHESGTIWQQMREKLQTLSELDKDA</sequence>
<accession>A0A316G3Q6</accession>
<name>A0A316G3Q6_9GAMM</name>
<dbReference type="GO" id="GO:0000062">
    <property type="term" value="F:fatty-acyl-CoA binding"/>
    <property type="evidence" value="ECO:0007669"/>
    <property type="project" value="InterPro"/>
</dbReference>
<evidence type="ECO:0000313" key="12">
    <source>
        <dbReference type="Proteomes" id="UP000245790"/>
    </source>
</evidence>
<dbReference type="NCBIfam" id="NF003444">
    <property type="entry name" value="PRK04984.1"/>
    <property type="match status" value="1"/>
</dbReference>
<comment type="caution">
    <text evidence="11">The sequence shown here is derived from an EMBL/GenBank/DDBJ whole genome shotgun (WGS) entry which is preliminary data.</text>
</comment>
<comment type="subunit">
    <text evidence="9">Homodimer.</text>
</comment>
<keyword evidence="8 9" id="KW-0804">Transcription</keyword>
<dbReference type="InterPro" id="IPR036390">
    <property type="entry name" value="WH_DNA-bd_sf"/>
</dbReference>
<gene>
    <name evidence="9" type="primary">fadR</name>
    <name evidence="11" type="ORF">C8D97_101410</name>
</gene>
<dbReference type="InterPro" id="IPR036388">
    <property type="entry name" value="WH-like_DNA-bd_sf"/>
</dbReference>
<dbReference type="InterPro" id="IPR008920">
    <property type="entry name" value="TF_FadR/GntR_C"/>
</dbReference>
<dbReference type="GO" id="GO:0005737">
    <property type="term" value="C:cytoplasm"/>
    <property type="evidence" value="ECO:0007669"/>
    <property type="project" value="UniProtKB-SubCell"/>
</dbReference>
<dbReference type="Gene3D" id="1.20.120.530">
    <property type="entry name" value="GntR ligand-binding domain-like"/>
    <property type="match status" value="1"/>
</dbReference>
<keyword evidence="6 9" id="KW-0238">DNA-binding</keyword>
<dbReference type="PRINTS" id="PR00035">
    <property type="entry name" value="HTHGNTR"/>
</dbReference>
<evidence type="ECO:0000256" key="3">
    <source>
        <dbReference type="ARBA" id="ARBA00022832"/>
    </source>
</evidence>
<dbReference type="Gene3D" id="1.10.10.10">
    <property type="entry name" value="Winged helix-like DNA-binding domain superfamily/Winged helix DNA-binding domain"/>
    <property type="match status" value="1"/>
</dbReference>
<keyword evidence="7 9" id="KW-0010">Activator</keyword>
<evidence type="ECO:0000259" key="10">
    <source>
        <dbReference type="PROSITE" id="PS50949"/>
    </source>
</evidence>
<dbReference type="Pfam" id="PF07840">
    <property type="entry name" value="FadR_C"/>
    <property type="match status" value="1"/>
</dbReference>
<dbReference type="Pfam" id="PF00392">
    <property type="entry name" value="GntR"/>
    <property type="match status" value="1"/>
</dbReference>
<evidence type="ECO:0000256" key="4">
    <source>
        <dbReference type="ARBA" id="ARBA00023015"/>
    </source>
</evidence>
<dbReference type="SUPFAM" id="SSF48008">
    <property type="entry name" value="GntR ligand-binding domain-like"/>
    <property type="match status" value="1"/>
</dbReference>
<dbReference type="GO" id="GO:0006631">
    <property type="term" value="P:fatty acid metabolic process"/>
    <property type="evidence" value="ECO:0007669"/>
    <property type="project" value="UniProtKB-KW"/>
</dbReference>
<evidence type="ECO:0000313" key="11">
    <source>
        <dbReference type="EMBL" id="PWK54556.1"/>
    </source>
</evidence>